<dbReference type="EMBL" id="JAOVZW010000024">
    <property type="protein sequence ID" value="MCX8525885.1"/>
    <property type="molecule type" value="Genomic_DNA"/>
</dbReference>
<accession>A0ABT3XW78</accession>
<gene>
    <name evidence="2" type="ORF">OF897_18380</name>
</gene>
<keyword evidence="1" id="KW-1133">Transmembrane helix</keyword>
<keyword evidence="3" id="KW-1185">Reference proteome</keyword>
<dbReference type="Proteomes" id="UP001073122">
    <property type="component" value="Unassembled WGS sequence"/>
</dbReference>
<feature type="transmembrane region" description="Helical" evidence="1">
    <location>
        <begin position="12"/>
        <end position="30"/>
    </location>
</feature>
<comment type="caution">
    <text evidence="2">The sequence shown here is derived from an EMBL/GenBank/DDBJ whole genome shotgun (WGS) entry which is preliminary data.</text>
</comment>
<sequence>MSDNIEYFKASLPIAALIGVVVGAFLNSRLQRKDKLQEHLFTYKVKSYMEIARIVTETIRRMEKIRGSYYSKKDGESFYQVYNNLVDTISEQSLFISSKTKLDIDELLKSLHKVYDSELFGEDYDVRIVHYISSIYYCRQFLQKLQNDIGFEKNSFINRKIN</sequence>
<evidence type="ECO:0000313" key="3">
    <source>
        <dbReference type="Proteomes" id="UP001073122"/>
    </source>
</evidence>
<evidence type="ECO:0000256" key="1">
    <source>
        <dbReference type="SAM" id="Phobius"/>
    </source>
</evidence>
<protein>
    <submittedName>
        <fullName evidence="2">Uncharacterized protein</fullName>
    </submittedName>
</protein>
<keyword evidence="1" id="KW-0472">Membrane</keyword>
<proteinExistence type="predicted"/>
<dbReference type="RefSeq" id="WP_267267128.1">
    <property type="nucleotide sequence ID" value="NZ_JAOVZW010000024.1"/>
</dbReference>
<organism evidence="2 3">
    <name type="scientific">Chryseobacterium formosus</name>
    <dbReference type="NCBI Taxonomy" id="1537363"/>
    <lineage>
        <taxon>Bacteria</taxon>
        <taxon>Pseudomonadati</taxon>
        <taxon>Bacteroidota</taxon>
        <taxon>Flavobacteriia</taxon>
        <taxon>Flavobacteriales</taxon>
        <taxon>Weeksellaceae</taxon>
        <taxon>Chryseobacterium group</taxon>
        <taxon>Chryseobacterium</taxon>
    </lineage>
</organism>
<evidence type="ECO:0000313" key="2">
    <source>
        <dbReference type="EMBL" id="MCX8525885.1"/>
    </source>
</evidence>
<name>A0ABT3XW78_9FLAO</name>
<reference evidence="2" key="1">
    <citation type="submission" date="2022-10" db="EMBL/GenBank/DDBJ databases">
        <title>Chryseobacterium sp. nov., a novel bacterial species.</title>
        <authorList>
            <person name="Cao Y."/>
        </authorList>
    </citation>
    <scope>NUCLEOTIDE SEQUENCE</scope>
    <source>
        <strain evidence="2">CCTCC AB2015118</strain>
    </source>
</reference>
<keyword evidence="1" id="KW-0812">Transmembrane</keyword>